<reference evidence="3 4" key="1">
    <citation type="journal article" date="2008" name="J. Bacteriol.">
        <title>Insights into plant cell wall degradation from the genome sequence of the soil bacterium Cellvibrio japonicus.</title>
        <authorList>
            <person name="Deboy R.T."/>
            <person name="Mongodin E.F."/>
            <person name="Fouts D.E."/>
            <person name="Tailford L.E."/>
            <person name="Khouri H."/>
            <person name="Emerson J.B."/>
            <person name="Mohamoud Y."/>
            <person name="Watkins K."/>
            <person name="Henrissat B."/>
            <person name="Gilbert H.J."/>
            <person name="Nelson K.E."/>
        </authorList>
    </citation>
    <scope>NUCLEOTIDE SEQUENCE [LARGE SCALE GENOMIC DNA]</scope>
    <source>
        <strain evidence="3 4">Ueda107</strain>
    </source>
</reference>
<dbReference type="KEGG" id="cja:CJA_3167"/>
<gene>
    <name evidence="3" type="ordered locus">CJA_3167</name>
</gene>
<evidence type="ECO:0000259" key="2">
    <source>
        <dbReference type="Pfam" id="PF10988"/>
    </source>
</evidence>
<dbReference type="PANTHER" id="PTHR39200">
    <property type="entry name" value="HYPOTHETICAL EXPORTED PROTEIN"/>
    <property type="match status" value="1"/>
</dbReference>
<evidence type="ECO:0000256" key="1">
    <source>
        <dbReference type="SAM" id="MobiDB-lite"/>
    </source>
</evidence>
<dbReference type="HOGENOM" id="CLU_1000011_0_0_6"/>
<sequence>MASVAQASDRVAKAYPAKDFSELVVTGNAHVEITQNGSEYLRIETSPEVMERVKVDQTGKRLSISVKHKGGIFDWFRSGDDHIQVILHVKQLSQVELAGAARARVGDLQGDSLRFEGSGAAAGDFKAVNIQNLVVGLSGASNVGIAKLNAINVKVELSGASNLDVRQASSAQQLGANVSGASSLRARVLSTAHAELDASGASRIEVTATHRLRAHASGASVIDYFGNPKTETNSNGASHINARND</sequence>
<dbReference type="Proteomes" id="UP000001036">
    <property type="component" value="Chromosome"/>
</dbReference>
<keyword evidence="4" id="KW-1185">Reference proteome</keyword>
<dbReference type="AlphaFoldDB" id="B3PDW4"/>
<dbReference type="EMBL" id="CP000934">
    <property type="protein sequence ID" value="ACE82986.1"/>
    <property type="molecule type" value="Genomic_DNA"/>
</dbReference>
<evidence type="ECO:0000313" key="4">
    <source>
        <dbReference type="Proteomes" id="UP000001036"/>
    </source>
</evidence>
<organism evidence="3 4">
    <name type="scientific">Cellvibrio japonicus (strain Ueda107)</name>
    <name type="common">Pseudomonas fluorescens subsp. cellulosa</name>
    <dbReference type="NCBI Taxonomy" id="498211"/>
    <lineage>
        <taxon>Bacteria</taxon>
        <taxon>Pseudomonadati</taxon>
        <taxon>Pseudomonadota</taxon>
        <taxon>Gammaproteobacteria</taxon>
        <taxon>Cellvibrionales</taxon>
        <taxon>Cellvibrionaceae</taxon>
        <taxon>Cellvibrio</taxon>
    </lineage>
</organism>
<feature type="domain" description="Putative auto-transporter adhesin head GIN" evidence="2">
    <location>
        <begin position="19"/>
        <end position="228"/>
    </location>
</feature>
<feature type="compositionally biased region" description="Polar residues" evidence="1">
    <location>
        <begin position="229"/>
        <end position="245"/>
    </location>
</feature>
<accession>B3PDW4</accession>
<evidence type="ECO:0000313" key="3">
    <source>
        <dbReference type="EMBL" id="ACE82986.1"/>
    </source>
</evidence>
<proteinExistence type="predicted"/>
<dbReference type="Gene3D" id="2.160.20.120">
    <property type="match status" value="1"/>
</dbReference>
<dbReference type="PANTHER" id="PTHR39200:SF1">
    <property type="entry name" value="AUTO-TRANSPORTER ADHESIN HEAD GIN DOMAIN-CONTAINING PROTEIN-RELATED"/>
    <property type="match status" value="1"/>
</dbReference>
<dbReference type="InterPro" id="IPR021255">
    <property type="entry name" value="DUF2807"/>
</dbReference>
<dbReference type="eggNOG" id="COG1983">
    <property type="taxonomic scope" value="Bacteria"/>
</dbReference>
<dbReference type="STRING" id="498211.CJA_3167"/>
<dbReference type="Pfam" id="PF10988">
    <property type="entry name" value="DUF2807"/>
    <property type="match status" value="1"/>
</dbReference>
<name>B3PDW4_CELJU</name>
<protein>
    <recommendedName>
        <fullName evidence="2">Putative auto-transporter adhesin head GIN domain-containing protein</fullName>
    </recommendedName>
</protein>
<feature type="region of interest" description="Disordered" evidence="1">
    <location>
        <begin position="225"/>
        <end position="245"/>
    </location>
</feature>